<dbReference type="PANTHER" id="PTHR43685">
    <property type="entry name" value="GLYCOSYLTRANSFERASE"/>
    <property type="match status" value="1"/>
</dbReference>
<evidence type="ECO:0000259" key="4">
    <source>
        <dbReference type="Pfam" id="PF13439"/>
    </source>
</evidence>
<organism evidence="5 7">
    <name type="scientific">Neisseria macacae ATCC 33926</name>
    <dbReference type="NCBI Taxonomy" id="997348"/>
    <lineage>
        <taxon>Bacteria</taxon>
        <taxon>Pseudomonadati</taxon>
        <taxon>Pseudomonadota</taxon>
        <taxon>Betaproteobacteria</taxon>
        <taxon>Neisseriales</taxon>
        <taxon>Neisseriaceae</taxon>
        <taxon>Neisseria</taxon>
    </lineage>
</organism>
<dbReference type="Pfam" id="PF00534">
    <property type="entry name" value="Glycos_transf_1"/>
    <property type="match status" value="2"/>
</dbReference>
<dbReference type="Gene3D" id="3.40.50.2000">
    <property type="entry name" value="Glycogen Phosphorylase B"/>
    <property type="match status" value="3"/>
</dbReference>
<sequence length="1239" mass="140714">MNHQAQSPTVSVMIPYYNCKEYIVETIQSVLNQSYQNFEIIIVDDGSDLEHADYLREFLADKPAIRYAVQNNQGVAAARNHAARLAGGKYFLFLDSDDLILPDYIEKCVTVLENNPDCKLVYPLAEYFDAQEGLWNLPDYDGLESLLMGNRFPSSVSMHRAEDFAALGGFDENLTTHEDWDFWIRLLSNGGTVIRIPEVLFRYRKRRDGSSLINRLEQNPDLNREDWQKVYEKNRALFMQHHLGYSDCIQKISLLEQQIQSLSELNLQLREDNTNMQNQNQELQHVMAKLLQQTELSAKQTESLQQQIDMLMQLMVRSQAAEEQSKEQDKQIELLKKQIDTLQQEKQSLEHTIHTLNENRQSFEQTIHGLNENRALLEQHIRQESQRLAKYKGLWTVKVFKPFVKTEQAISSANRYRKGFRLLVREKGSIGKAYQFLRRHYKQTHSIKSVKQLLKMVGSSPVVAQEVLGVQADPIPQTFIQRLTKHAADTLAPKVAIIAELSIPQCKKYRVIQKQEMLEELGIPCSVTSWTDSNEAKKQISLASLVIFYRVPGFDSVMDLIAECRRLNIKTLWDVDDLIFDEDVLKTSSTINSLEPAEREGVINGAKLYRQAMLACDEGIASTSGLAKAMKEAGLETVYVVENALDDETLAAAHSIEGRLKKQEDGLIRIIYGSGTKTHNIDFLEAAPALANILKENPNVRFRIIGYLELPEYFDEVQSQIERIPFCNYTEYLTYLSECDISIAPLENFVFNDAKSNIKYLEASITKVASVCSPRAAFADVIVNGENGFLADSEQQWHEAFDTLIQNPELRDSMAQEAYRTVTETYSPQAIGSTQLAPAIRFESAAKGKTKVLSFNVYYHPQSFGGATIVAEQLNKLLADEEAYEIYAVTTLPMKSWLPPYSVIRYEYGKVTVFGVAVPSEDAAAHENPRFDAAVKDIIELVQPDIAHIHCIQSMGVGMVDICREAGVKTLVTLHDAWWICPNQFMLDENEVFREQWNTEDERSKTIARALAKIDMLLAPSKYFAELHEKTLGRNVLVNKNGVTRPLGQISKRKKDVIRFGYVGGKTKIKGVHLILEAFRKHRFPNTELVVVDNMLNVGARSFFDSDFDGVERFRIEPAYSQDTIDYFFSEIDVLLFPTQWKESFGLTVREAVLRDVWVIATDAGGVSEDIIDGENGTVIPFDSGVEELSRAIAEVCERYQAMDDGAVIELPKSHIRTFAEQKDELAGLYQEILSNQAD</sequence>
<gene>
    <name evidence="5" type="ORF">HMPREF9418_0392</name>
    <name evidence="6" type="ORF">MON40_11275</name>
</gene>
<dbReference type="PANTHER" id="PTHR43685:SF2">
    <property type="entry name" value="GLYCOSYLTRANSFERASE 2-LIKE DOMAIN-CONTAINING PROTEIN"/>
    <property type="match status" value="1"/>
</dbReference>
<keyword evidence="5" id="KW-0328">Glycosyltransferase</keyword>
<dbReference type="Gene3D" id="3.90.550.10">
    <property type="entry name" value="Spore Coat Polysaccharide Biosynthesis Protein SpsA, Chain A"/>
    <property type="match status" value="1"/>
</dbReference>
<dbReference type="Proteomes" id="UP000829455">
    <property type="component" value="Chromosome"/>
</dbReference>
<dbReference type="SUPFAM" id="SSF53448">
    <property type="entry name" value="Nucleotide-diphospho-sugar transferases"/>
    <property type="match status" value="1"/>
</dbReference>
<feature type="domain" description="Glycosyltransferase 2-like" evidence="3">
    <location>
        <begin position="11"/>
        <end position="117"/>
    </location>
</feature>
<evidence type="ECO:0000259" key="2">
    <source>
        <dbReference type="Pfam" id="PF00534"/>
    </source>
</evidence>
<keyword evidence="1" id="KW-0175">Coiled coil</keyword>
<protein>
    <submittedName>
        <fullName evidence="5">Glycosyltransferase</fullName>
        <ecNumber evidence="6">2.4.-.-</ecNumber>
        <ecNumber evidence="5">2.4.1.-</ecNumber>
    </submittedName>
</protein>
<evidence type="ECO:0000256" key="1">
    <source>
        <dbReference type="SAM" id="Coils"/>
    </source>
</evidence>
<feature type="domain" description="Glycosyl transferase family 1" evidence="2">
    <location>
        <begin position="1051"/>
        <end position="1199"/>
    </location>
</feature>
<dbReference type="InterPro" id="IPR028098">
    <property type="entry name" value="Glyco_trans_4-like_N"/>
</dbReference>
<reference evidence="5 7" key="1">
    <citation type="submission" date="2011-05" db="EMBL/GenBank/DDBJ databases">
        <authorList>
            <person name="Muzny D."/>
            <person name="Qin X."/>
            <person name="Deng J."/>
            <person name="Jiang H."/>
            <person name="Liu Y."/>
            <person name="Qu J."/>
            <person name="Song X.-Z."/>
            <person name="Zhang L."/>
            <person name="Thornton R."/>
            <person name="Coyle M."/>
            <person name="Francisco L."/>
            <person name="Jackson L."/>
            <person name="Javaid M."/>
            <person name="Korchina V."/>
            <person name="Kovar C."/>
            <person name="Mata R."/>
            <person name="Mathew T."/>
            <person name="Ngo R."/>
            <person name="Nguyen L."/>
            <person name="Nguyen N."/>
            <person name="Okwuonu G."/>
            <person name="Ongeri F."/>
            <person name="Pham C."/>
            <person name="Simmons D."/>
            <person name="Wilczek-Boney K."/>
            <person name="Hale W."/>
            <person name="Jakkamsetti A."/>
            <person name="Pham P."/>
            <person name="Ruth R."/>
            <person name="San Lucas F."/>
            <person name="Warren J."/>
            <person name="Zhang J."/>
            <person name="Zhao Z."/>
            <person name="Zhou C."/>
            <person name="Zhu D."/>
            <person name="Lee S."/>
            <person name="Bess C."/>
            <person name="Blankenburg K."/>
            <person name="Forbes L."/>
            <person name="Fu Q."/>
            <person name="Gubbala S."/>
            <person name="Hirani K."/>
            <person name="Jayaseelan J.C."/>
            <person name="Lara F."/>
            <person name="Munidasa M."/>
            <person name="Palculict T."/>
            <person name="Patil S."/>
            <person name="Pu L.-L."/>
            <person name="Saada N."/>
            <person name="Tang L."/>
            <person name="Weissenberger G."/>
            <person name="Zhu Y."/>
            <person name="Hemphill L."/>
            <person name="Shang Y."/>
            <person name="Youmans B."/>
            <person name="Ayvaz T."/>
            <person name="Ross M."/>
            <person name="Santibanez J."/>
            <person name="Aqrawi P."/>
            <person name="Gross S."/>
            <person name="Joshi V."/>
            <person name="Fowler G."/>
            <person name="Nazareth L."/>
            <person name="Reid J."/>
            <person name="Worley K."/>
            <person name="Petrosino J."/>
            <person name="Highlander S."/>
            <person name="Gibbs R."/>
        </authorList>
    </citation>
    <scope>NUCLEOTIDE SEQUENCE [LARGE SCALE GENOMIC DNA]</scope>
    <source>
        <strain evidence="5 7">ATCC 33926</strain>
    </source>
</reference>
<dbReference type="InterPro" id="IPR001173">
    <property type="entry name" value="Glyco_trans_2-like"/>
</dbReference>
<evidence type="ECO:0000259" key="3">
    <source>
        <dbReference type="Pfam" id="PF00535"/>
    </source>
</evidence>
<keyword evidence="8" id="KW-1185">Reference proteome</keyword>
<evidence type="ECO:0000313" key="8">
    <source>
        <dbReference type="Proteomes" id="UP000829455"/>
    </source>
</evidence>
<feature type="coiled-coil region" evidence="1">
    <location>
        <begin position="252"/>
        <end position="293"/>
    </location>
</feature>
<dbReference type="CDD" id="cd03823">
    <property type="entry name" value="GT4_ExpE7-like"/>
    <property type="match status" value="1"/>
</dbReference>
<dbReference type="EMBL" id="CP094241">
    <property type="protein sequence ID" value="UNV84572.1"/>
    <property type="molecule type" value="Genomic_DNA"/>
</dbReference>
<dbReference type="AlphaFoldDB" id="A0AA36UL83"/>
<feature type="coiled-coil region" evidence="1">
    <location>
        <begin position="318"/>
        <end position="387"/>
    </location>
</feature>
<evidence type="ECO:0000313" key="5">
    <source>
        <dbReference type="EMBL" id="EGQ78167.1"/>
    </source>
</evidence>
<dbReference type="EC" id="2.4.1.-" evidence="5"/>
<dbReference type="RefSeq" id="WP_003776397.1">
    <property type="nucleotide sequence ID" value="NZ_CP094241.1"/>
</dbReference>
<feature type="domain" description="Glycosyl transferase family 1" evidence="2">
    <location>
        <begin position="661"/>
        <end position="820"/>
    </location>
</feature>
<feature type="domain" description="Glycosyltransferase subfamily 4-like N-terminal" evidence="4">
    <location>
        <begin position="865"/>
        <end position="1043"/>
    </location>
</feature>
<dbReference type="InterPro" id="IPR050834">
    <property type="entry name" value="Glycosyltransf_2"/>
</dbReference>
<dbReference type="EC" id="2.4.-.-" evidence="6"/>
<accession>A0AA36UL83</accession>
<dbReference type="Pfam" id="PF13439">
    <property type="entry name" value="Glyco_transf_4"/>
    <property type="match status" value="1"/>
</dbReference>
<dbReference type="Proteomes" id="UP000004982">
    <property type="component" value="Unassembled WGS sequence"/>
</dbReference>
<dbReference type="EMBL" id="AFQE01000022">
    <property type="protein sequence ID" value="EGQ78167.1"/>
    <property type="molecule type" value="Genomic_DNA"/>
</dbReference>
<evidence type="ECO:0000313" key="7">
    <source>
        <dbReference type="Proteomes" id="UP000004982"/>
    </source>
</evidence>
<proteinExistence type="predicted"/>
<dbReference type="SUPFAM" id="SSF53756">
    <property type="entry name" value="UDP-Glycosyltransferase/glycogen phosphorylase"/>
    <property type="match status" value="2"/>
</dbReference>
<dbReference type="Pfam" id="PF00535">
    <property type="entry name" value="Glycos_transf_2"/>
    <property type="match status" value="1"/>
</dbReference>
<dbReference type="InterPro" id="IPR029044">
    <property type="entry name" value="Nucleotide-diphossugar_trans"/>
</dbReference>
<keyword evidence="5" id="KW-0808">Transferase</keyword>
<evidence type="ECO:0000313" key="6">
    <source>
        <dbReference type="EMBL" id="UNV84572.1"/>
    </source>
</evidence>
<reference evidence="6 8" key="2">
    <citation type="submission" date="2022-03" db="EMBL/GenBank/DDBJ databases">
        <title>Genome sequencing of Neisseria macacae.</title>
        <authorList>
            <person name="Baek M.-G."/>
        </authorList>
    </citation>
    <scope>NUCLEOTIDE SEQUENCE [LARGE SCALE GENOMIC DNA]</scope>
    <source>
        <strain evidence="6 8">ATCC 33926</strain>
    </source>
</reference>
<dbReference type="CDD" id="cd00761">
    <property type="entry name" value="Glyco_tranf_GTA_type"/>
    <property type="match status" value="1"/>
</dbReference>
<name>A0AA36UL83_9NEIS</name>
<dbReference type="InterPro" id="IPR001296">
    <property type="entry name" value="Glyco_trans_1"/>
</dbReference>
<dbReference type="GO" id="GO:0016757">
    <property type="term" value="F:glycosyltransferase activity"/>
    <property type="evidence" value="ECO:0007669"/>
    <property type="project" value="UniProtKB-KW"/>
</dbReference>